<feature type="DNA-binding region" description="H-T-H motif" evidence="2">
    <location>
        <begin position="127"/>
        <end position="146"/>
    </location>
</feature>
<sequence length="293" mass="32732">MSVSLLRLVWWPGRTTRKCDISSVVTRTCPVSKRSVNCWPSLIRDVSERSVVIEWATNIPGSLVRLQRHENQEGILMATRVWNDQTGPARYVAPDPDFWDPKLSDAARRLLGSAVLCFARNGFYGTRTRDISAGAKLSAGSLYTMFDSKEAVFFEITRSGHIDTLACLNADPGDGTPTERLQRLVSIYVEWHARYHTVGRACQHDLAVLTEEHFAEIVELRHQIEAIFRNVVEEGAKDNTFDAADIDGVLRAIHSLSIDVTRWYGLDGTESPQSIAALYSKFALRIATPPPSS</sequence>
<dbReference type="InterPro" id="IPR041490">
    <property type="entry name" value="KstR2_TetR_C"/>
</dbReference>
<dbReference type="PANTHER" id="PTHR30055">
    <property type="entry name" value="HTH-TYPE TRANSCRIPTIONAL REGULATOR RUTR"/>
    <property type="match status" value="1"/>
</dbReference>
<evidence type="ECO:0000256" key="1">
    <source>
        <dbReference type="ARBA" id="ARBA00023125"/>
    </source>
</evidence>
<accession>A0A371PBG5</accession>
<keyword evidence="1 2" id="KW-0238">DNA-binding</keyword>
<dbReference type="Proteomes" id="UP000265581">
    <property type="component" value="Unassembled WGS sequence"/>
</dbReference>
<dbReference type="Gene3D" id="1.10.357.10">
    <property type="entry name" value="Tetracycline Repressor, domain 2"/>
    <property type="match status" value="1"/>
</dbReference>
<dbReference type="InterPro" id="IPR001647">
    <property type="entry name" value="HTH_TetR"/>
</dbReference>
<dbReference type="Pfam" id="PF17932">
    <property type="entry name" value="TetR_C_24"/>
    <property type="match status" value="1"/>
</dbReference>
<evidence type="ECO:0000313" key="4">
    <source>
        <dbReference type="EMBL" id="REK72906.1"/>
    </source>
</evidence>
<dbReference type="Pfam" id="PF00440">
    <property type="entry name" value="TetR_N"/>
    <property type="match status" value="1"/>
</dbReference>
<dbReference type="SUPFAM" id="SSF48498">
    <property type="entry name" value="Tetracyclin repressor-like, C-terminal domain"/>
    <property type="match status" value="1"/>
</dbReference>
<feature type="domain" description="HTH tetR-type" evidence="3">
    <location>
        <begin position="104"/>
        <end position="164"/>
    </location>
</feature>
<dbReference type="EMBL" id="QUBR01000001">
    <property type="protein sequence ID" value="REK72906.1"/>
    <property type="molecule type" value="Genomic_DNA"/>
</dbReference>
<name>A0A371PBG5_9ACTN</name>
<reference evidence="4 5" key="1">
    <citation type="submission" date="2018-08" db="EMBL/GenBank/DDBJ databases">
        <title>Aeromicrobium sp. M2KJ-4, whole genome shotgun sequence.</title>
        <authorList>
            <person name="Tuo L."/>
        </authorList>
    </citation>
    <scope>NUCLEOTIDE SEQUENCE [LARGE SCALE GENOMIC DNA]</scope>
    <source>
        <strain evidence="4 5">M2KJ-4</strain>
    </source>
</reference>
<dbReference type="GO" id="GO:0000976">
    <property type="term" value="F:transcription cis-regulatory region binding"/>
    <property type="evidence" value="ECO:0007669"/>
    <property type="project" value="TreeGrafter"/>
</dbReference>
<evidence type="ECO:0000256" key="2">
    <source>
        <dbReference type="PROSITE-ProRule" id="PRU00335"/>
    </source>
</evidence>
<protein>
    <submittedName>
        <fullName evidence="4">TetR/AcrR family transcriptional regulator</fullName>
    </submittedName>
</protein>
<dbReference type="GO" id="GO:0003700">
    <property type="term" value="F:DNA-binding transcription factor activity"/>
    <property type="evidence" value="ECO:0007669"/>
    <property type="project" value="TreeGrafter"/>
</dbReference>
<dbReference type="PANTHER" id="PTHR30055:SF200">
    <property type="entry name" value="HTH-TYPE TRANSCRIPTIONAL REPRESSOR BDCR"/>
    <property type="match status" value="1"/>
</dbReference>
<evidence type="ECO:0000259" key="3">
    <source>
        <dbReference type="PROSITE" id="PS50977"/>
    </source>
</evidence>
<dbReference type="InterPro" id="IPR009057">
    <property type="entry name" value="Homeodomain-like_sf"/>
</dbReference>
<comment type="caution">
    <text evidence="4">The sequence shown here is derived from an EMBL/GenBank/DDBJ whole genome shotgun (WGS) entry which is preliminary data.</text>
</comment>
<dbReference type="AlphaFoldDB" id="A0A371PBG5"/>
<dbReference type="InterPro" id="IPR050109">
    <property type="entry name" value="HTH-type_TetR-like_transc_reg"/>
</dbReference>
<organism evidence="4 5">
    <name type="scientific">Aeromicrobium endophyticum</name>
    <dbReference type="NCBI Taxonomy" id="2292704"/>
    <lineage>
        <taxon>Bacteria</taxon>
        <taxon>Bacillati</taxon>
        <taxon>Actinomycetota</taxon>
        <taxon>Actinomycetes</taxon>
        <taxon>Propionibacteriales</taxon>
        <taxon>Nocardioidaceae</taxon>
        <taxon>Aeromicrobium</taxon>
    </lineage>
</organism>
<proteinExistence type="predicted"/>
<dbReference type="SUPFAM" id="SSF46689">
    <property type="entry name" value="Homeodomain-like"/>
    <property type="match status" value="1"/>
</dbReference>
<dbReference type="InterPro" id="IPR036271">
    <property type="entry name" value="Tet_transcr_reg_TetR-rel_C_sf"/>
</dbReference>
<dbReference type="PROSITE" id="PS50977">
    <property type="entry name" value="HTH_TETR_2"/>
    <property type="match status" value="1"/>
</dbReference>
<keyword evidence="5" id="KW-1185">Reference proteome</keyword>
<gene>
    <name evidence="4" type="ORF">DX116_04735</name>
</gene>
<evidence type="ECO:0000313" key="5">
    <source>
        <dbReference type="Proteomes" id="UP000265581"/>
    </source>
</evidence>